<dbReference type="GO" id="GO:0003723">
    <property type="term" value="F:RNA binding"/>
    <property type="evidence" value="ECO:0007669"/>
    <property type="project" value="InterPro"/>
</dbReference>
<dbReference type="OrthoDB" id="1892230at2759"/>
<dbReference type="EMBL" id="CM003380">
    <property type="protein sequence ID" value="KOM55915.1"/>
    <property type="molecule type" value="Genomic_DNA"/>
</dbReference>
<evidence type="ECO:0000256" key="1">
    <source>
        <dbReference type="SAM" id="MobiDB-lite"/>
    </source>
</evidence>
<evidence type="ECO:0000313" key="6">
    <source>
        <dbReference type="Proteomes" id="UP000743370"/>
    </source>
</evidence>
<dbReference type="EMBL" id="JABFOF010000008">
    <property type="protein sequence ID" value="KAG2384535.1"/>
    <property type="molecule type" value="Genomic_DNA"/>
</dbReference>
<feature type="compositionally biased region" description="Basic and acidic residues" evidence="1">
    <location>
        <begin position="586"/>
        <end position="623"/>
    </location>
</feature>
<dbReference type="InterPro" id="IPR021099">
    <property type="entry name" value="PORR_domain"/>
</dbReference>
<dbReference type="OMA" id="PFRDTRM"/>
<evidence type="ECO:0000313" key="5">
    <source>
        <dbReference type="Proteomes" id="UP000053144"/>
    </source>
</evidence>
<dbReference type="Proteomes" id="UP000053144">
    <property type="component" value="Chromosome 10"/>
</dbReference>
<evidence type="ECO:0000259" key="2">
    <source>
        <dbReference type="Pfam" id="PF11955"/>
    </source>
</evidence>
<feature type="compositionally biased region" description="Basic and acidic residues" evidence="1">
    <location>
        <begin position="374"/>
        <end position="391"/>
    </location>
</feature>
<feature type="region of interest" description="Disordered" evidence="1">
    <location>
        <begin position="369"/>
        <end position="669"/>
    </location>
</feature>
<organism evidence="4 5">
    <name type="scientific">Phaseolus angularis</name>
    <name type="common">Azuki bean</name>
    <name type="synonym">Vigna angularis</name>
    <dbReference type="NCBI Taxonomy" id="3914"/>
    <lineage>
        <taxon>Eukaryota</taxon>
        <taxon>Viridiplantae</taxon>
        <taxon>Streptophyta</taxon>
        <taxon>Embryophyta</taxon>
        <taxon>Tracheophyta</taxon>
        <taxon>Spermatophyta</taxon>
        <taxon>Magnoliopsida</taxon>
        <taxon>eudicotyledons</taxon>
        <taxon>Gunneridae</taxon>
        <taxon>Pentapetalae</taxon>
        <taxon>rosids</taxon>
        <taxon>fabids</taxon>
        <taxon>Fabales</taxon>
        <taxon>Fabaceae</taxon>
        <taxon>Papilionoideae</taxon>
        <taxon>50 kb inversion clade</taxon>
        <taxon>NPAAA clade</taxon>
        <taxon>indigoferoid/millettioid clade</taxon>
        <taxon>Phaseoleae</taxon>
        <taxon>Vigna</taxon>
    </lineage>
</organism>
<dbReference type="STRING" id="3914.A0A0L9VLJ7"/>
<dbReference type="InterPro" id="IPR045040">
    <property type="entry name" value="PORR_fam"/>
</dbReference>
<dbReference type="PANTHER" id="PTHR31476">
    <property type="entry name" value="PROTEIN WHAT'S THIS FACTOR 1 HOMOLOG, CHLOROPLASTIC"/>
    <property type="match status" value="1"/>
</dbReference>
<reference evidence="3 6" key="3">
    <citation type="submission" date="2020-05" db="EMBL/GenBank/DDBJ databases">
        <title>Vigna angularis (adzuki bean) Var. LongXiaoDou No. 4 denovo assembly.</title>
        <authorList>
            <person name="Xiang H."/>
        </authorList>
    </citation>
    <scope>NUCLEOTIDE SEQUENCE [LARGE SCALE GENOMIC DNA]</scope>
    <source>
        <tissue evidence="3">Leaf</tissue>
    </source>
</reference>
<dbReference type="KEGG" id="var:108345905"/>
<reference evidence="5" key="1">
    <citation type="journal article" date="2015" name="Proc. Natl. Acad. Sci. U.S.A.">
        <title>Genome sequencing of adzuki bean (Vigna angularis) provides insight into high starch and low fat accumulation and domestication.</title>
        <authorList>
            <person name="Yang K."/>
            <person name="Tian Z."/>
            <person name="Chen C."/>
            <person name="Luo L."/>
            <person name="Zhao B."/>
            <person name="Wang Z."/>
            <person name="Yu L."/>
            <person name="Li Y."/>
            <person name="Sun Y."/>
            <person name="Li W."/>
            <person name="Chen Y."/>
            <person name="Li Y."/>
            <person name="Zhang Y."/>
            <person name="Ai D."/>
            <person name="Zhao J."/>
            <person name="Shang C."/>
            <person name="Ma Y."/>
            <person name="Wu B."/>
            <person name="Wang M."/>
            <person name="Gao L."/>
            <person name="Sun D."/>
            <person name="Zhang P."/>
            <person name="Guo F."/>
            <person name="Wang W."/>
            <person name="Li Y."/>
            <person name="Wang J."/>
            <person name="Varshney R.K."/>
            <person name="Wang J."/>
            <person name="Ling H.Q."/>
            <person name="Wan P."/>
        </authorList>
    </citation>
    <scope>NUCLEOTIDE SEQUENCE</scope>
    <source>
        <strain evidence="5">cv. Jingnong 6</strain>
    </source>
</reference>
<reference evidence="4" key="2">
    <citation type="submission" date="2015-02" db="EMBL/GenBank/DDBJ databases">
        <authorList>
            <person name="Chooi Y.-H."/>
        </authorList>
    </citation>
    <scope>NUCLEOTIDE SEQUENCE</scope>
    <source>
        <tissue evidence="4">Seedling</tissue>
    </source>
</reference>
<dbReference type="AlphaFoldDB" id="A0A0L9VLJ7"/>
<gene>
    <name evidence="3" type="ORF">HKW66_Vig0147010</name>
    <name evidence="4" type="ORF">LR48_Vigan10g180700</name>
</gene>
<evidence type="ECO:0000313" key="3">
    <source>
        <dbReference type="EMBL" id="KAG2384535.1"/>
    </source>
</evidence>
<dbReference type="Proteomes" id="UP000743370">
    <property type="component" value="Unassembled WGS sequence"/>
</dbReference>
<accession>A0A0L9VLJ7</accession>
<dbReference type="Gramene" id="KOM55915">
    <property type="protein sequence ID" value="KOM55915"/>
    <property type="gene ID" value="LR48_Vigan10g180700"/>
</dbReference>
<evidence type="ECO:0000313" key="4">
    <source>
        <dbReference type="EMBL" id="KOM55915.1"/>
    </source>
</evidence>
<sequence length="669" mass="77323">MPQPSATRFLLLLSRRTPTRNRPPPPYHQRHHLRTIFDGTFKPVRDRGLDHAVEREKSLKPLISLKTLIKREPSKSLPLSLIKSTLHFPFRPIEFIRKYPSVFEEFLPTPTILQPHIRLTPETLHLDAEEQLVYQSHQFKHQSADRLLKLLMIARIHKIPLPLIEHLRWDLGLPDDYTETVVPEFPDYFRVADGFLELVCWSHELAVSVIQNRNKKDEFDGQLVFPVQFSTGFEMDKKYEKWLREWQRLPYVSPYENVSHLSPTSDESDRWVVGVLHEILHAFVGKRIEKDSLLEFGEWLGLRSRFKRALSQHPGIFYVSSKVGTYTVVLREGYKRGALIEDHPVMNLRNQYVHLMNSVSEEGKVGKVVQGKGGAHEAEAKAVEAGEREGEGEGEGESDGESVGQHEEEACEIEDASETDVDDDDDDERRFWRGNQKIAPGRRNRDFGKVKLDVGKPFRDSGRERLHLRDSGRERSPLRDSGNERSRLRDSGRERSRLRDSGRERLHLGSSGRERSPLRDSGNERSRLRDSGRERLHLGDSGRERSALRDSGSERSPLRDSGRERSRLRDSGRERSSFRNSGSERSPFRDTRMERSTFRNSGRERSSLSDSGRERSPLRDSGRGRSPLSYSRREKLPLGDSGTERSPLRDSRRERSTGKHTQKPGRRIR</sequence>
<name>A0A0L9VLJ7_PHAAN</name>
<feature type="compositionally biased region" description="Basic and acidic residues" evidence="1">
    <location>
        <begin position="443"/>
        <end position="577"/>
    </location>
</feature>
<proteinExistence type="predicted"/>
<dbReference type="PANTHER" id="PTHR31476:SF16">
    <property type="entry name" value="F14O23.23 PROTEIN"/>
    <property type="match status" value="1"/>
</dbReference>
<feature type="compositionally biased region" description="Basic and acidic residues" evidence="1">
    <location>
        <begin position="631"/>
        <end position="657"/>
    </location>
</feature>
<protein>
    <submittedName>
        <fullName evidence="3">Protein ROOT PRIMORDIUM DEFECTIVE 1</fullName>
    </submittedName>
</protein>
<feature type="compositionally biased region" description="Acidic residues" evidence="1">
    <location>
        <begin position="409"/>
        <end position="427"/>
    </location>
</feature>
<feature type="domain" description="PORR" evidence="2">
    <location>
        <begin position="44"/>
        <end position="358"/>
    </location>
</feature>
<feature type="compositionally biased region" description="Basic residues" evidence="1">
    <location>
        <begin position="658"/>
        <end position="669"/>
    </location>
</feature>
<dbReference type="Pfam" id="PF11955">
    <property type="entry name" value="PORR"/>
    <property type="match status" value="1"/>
</dbReference>